<dbReference type="AlphaFoldDB" id="A0A6B2NQJ7"/>
<dbReference type="RefSeq" id="WP_164128810.1">
    <property type="nucleotide sequence ID" value="NZ_JAAGOX010000011.1"/>
</dbReference>
<keyword evidence="1" id="KW-0732">Signal</keyword>
<evidence type="ECO:0000256" key="1">
    <source>
        <dbReference type="SAM" id="SignalP"/>
    </source>
</evidence>
<reference evidence="2" key="1">
    <citation type="submission" date="2020-02" db="EMBL/GenBank/DDBJ databases">
        <title>Delineation of the pyrene-degrading pathway in Roseobacter clade bacteria by genomic analysis.</title>
        <authorList>
            <person name="Zhou H."/>
            <person name="Wang H."/>
        </authorList>
    </citation>
    <scope>NUCLEOTIDE SEQUENCE</scope>
    <source>
        <strain evidence="2">PrR005</strain>
    </source>
</reference>
<feature type="chain" id="PRO_5025646580" description="Lipoprotein" evidence="1">
    <location>
        <begin position="30"/>
        <end position="62"/>
    </location>
</feature>
<proteinExistence type="predicted"/>
<organism evidence="2">
    <name type="scientific">Ruegeria sp. PrR005</name>
    <dbReference type="NCBI Taxonomy" id="2706882"/>
    <lineage>
        <taxon>Bacteria</taxon>
        <taxon>Pseudomonadati</taxon>
        <taxon>Pseudomonadota</taxon>
        <taxon>Alphaproteobacteria</taxon>
        <taxon>Rhodobacterales</taxon>
        <taxon>Roseobacteraceae</taxon>
        <taxon>Ruegeria</taxon>
    </lineage>
</organism>
<evidence type="ECO:0008006" key="3">
    <source>
        <dbReference type="Google" id="ProtNLM"/>
    </source>
</evidence>
<evidence type="ECO:0000313" key="2">
    <source>
        <dbReference type="EMBL" id="NDW44847.1"/>
    </source>
</evidence>
<gene>
    <name evidence="2" type="ORF">G0P99_07750</name>
</gene>
<protein>
    <recommendedName>
        <fullName evidence="3">Lipoprotein</fullName>
    </recommendedName>
</protein>
<accession>A0A6B2NQJ7</accession>
<feature type="signal peptide" evidence="1">
    <location>
        <begin position="1"/>
        <end position="29"/>
    </location>
</feature>
<sequence>MRHPARSKDPAMRRLARCTATLLALALLAGCLPTGDGIPAGASPDRYERAKANRDSYMYQGI</sequence>
<dbReference type="PROSITE" id="PS51257">
    <property type="entry name" value="PROKAR_LIPOPROTEIN"/>
    <property type="match status" value="1"/>
</dbReference>
<dbReference type="EMBL" id="JAAGOX010000011">
    <property type="protein sequence ID" value="NDW44847.1"/>
    <property type="molecule type" value="Genomic_DNA"/>
</dbReference>
<name>A0A6B2NQJ7_9RHOB</name>
<comment type="caution">
    <text evidence="2">The sequence shown here is derived from an EMBL/GenBank/DDBJ whole genome shotgun (WGS) entry which is preliminary data.</text>
</comment>